<proteinExistence type="predicted"/>
<dbReference type="AlphaFoldDB" id="A0A1F5BTK7"/>
<feature type="transmembrane region" description="Helical" evidence="1">
    <location>
        <begin position="40"/>
        <end position="60"/>
    </location>
</feature>
<evidence type="ECO:0008006" key="4">
    <source>
        <dbReference type="Google" id="ProtNLM"/>
    </source>
</evidence>
<keyword evidence="1" id="KW-1133">Transmembrane helix</keyword>
<feature type="transmembrane region" description="Helical" evidence="1">
    <location>
        <begin position="67"/>
        <end position="92"/>
    </location>
</feature>
<comment type="caution">
    <text evidence="2">The sequence shown here is derived from an EMBL/GenBank/DDBJ whole genome shotgun (WGS) entry which is preliminary data.</text>
</comment>
<dbReference type="STRING" id="1797298.A2988_00375"/>
<dbReference type="EMBL" id="MEYS01000002">
    <property type="protein sequence ID" value="OGD33935.1"/>
    <property type="molecule type" value="Genomic_DNA"/>
</dbReference>
<feature type="transmembrane region" description="Helical" evidence="1">
    <location>
        <begin position="130"/>
        <end position="151"/>
    </location>
</feature>
<evidence type="ECO:0000256" key="1">
    <source>
        <dbReference type="SAM" id="Phobius"/>
    </source>
</evidence>
<name>A0A1F5BTK7_9BACT</name>
<gene>
    <name evidence="2" type="ORF">A2988_00375</name>
</gene>
<feature type="transmembrane region" description="Helical" evidence="1">
    <location>
        <begin position="163"/>
        <end position="186"/>
    </location>
</feature>
<keyword evidence="1" id="KW-0472">Membrane</keyword>
<dbReference type="Proteomes" id="UP000176650">
    <property type="component" value="Unassembled WGS sequence"/>
</dbReference>
<feature type="transmembrane region" description="Helical" evidence="1">
    <location>
        <begin position="7"/>
        <end position="28"/>
    </location>
</feature>
<evidence type="ECO:0000313" key="2">
    <source>
        <dbReference type="EMBL" id="OGD33935.1"/>
    </source>
</evidence>
<keyword evidence="1" id="KW-0812">Transmembrane</keyword>
<sequence>MKGKVFLKHLLGIVPFLLFGGLSLYFFVFSTPEKIADVVGVTNGYVFISILAFLGGLTTFSGIPYHLILVTLSLGGLNPFLLGFSTSIGVMLGDSTSYYVGYRGGAIISQRLQEGIFRYVHSFTKKYPKAFPVFCLLYGSFVPFSNDFITISAGLARYPFWRVMVPLAVGNMIFNVSLAYFAVYAYDLLQGIVF</sequence>
<evidence type="ECO:0000313" key="3">
    <source>
        <dbReference type="Proteomes" id="UP000176650"/>
    </source>
</evidence>
<protein>
    <recommendedName>
        <fullName evidence="4">DedA family protein</fullName>
    </recommendedName>
</protein>
<dbReference type="PANTHER" id="PTHR42709">
    <property type="entry name" value="ALKALINE PHOSPHATASE LIKE PROTEIN"/>
    <property type="match status" value="1"/>
</dbReference>
<accession>A0A1F5BTK7</accession>
<dbReference type="InterPro" id="IPR051311">
    <property type="entry name" value="DedA_domain"/>
</dbReference>
<reference evidence="2 3" key="1">
    <citation type="journal article" date="2016" name="Nat. Commun.">
        <title>Thousands of microbial genomes shed light on interconnected biogeochemical processes in an aquifer system.</title>
        <authorList>
            <person name="Anantharaman K."/>
            <person name="Brown C.T."/>
            <person name="Hug L.A."/>
            <person name="Sharon I."/>
            <person name="Castelle C.J."/>
            <person name="Probst A.J."/>
            <person name="Thomas B.C."/>
            <person name="Singh A."/>
            <person name="Wilkins M.J."/>
            <person name="Karaoz U."/>
            <person name="Brodie E.L."/>
            <person name="Williams K.H."/>
            <person name="Hubbard S.S."/>
            <person name="Banfield J.F."/>
        </authorList>
    </citation>
    <scope>NUCLEOTIDE SEQUENCE [LARGE SCALE GENOMIC DNA]</scope>
</reference>
<organism evidence="2 3">
    <name type="scientific">Candidatus Azambacteria bacterium RIFCSPLOWO2_01_FULL_46_25</name>
    <dbReference type="NCBI Taxonomy" id="1797298"/>
    <lineage>
        <taxon>Bacteria</taxon>
        <taxon>Candidatus Azamiibacteriota</taxon>
    </lineage>
</organism>
<dbReference type="PANTHER" id="PTHR42709:SF4">
    <property type="entry name" value="INNER MEMBRANE PROTEIN YQAA"/>
    <property type="match status" value="1"/>
</dbReference>